<reference evidence="1 2" key="1">
    <citation type="submission" date="2016-04" db="EMBL/GenBank/DDBJ databases">
        <title>Deep-sea bacteria in the southern Pacific.</title>
        <authorList>
            <person name="Tang K."/>
        </authorList>
    </citation>
    <scope>NUCLEOTIDE SEQUENCE [LARGE SCALE GENOMIC DNA]</scope>
    <source>
        <strain evidence="1 2">JLT2014</strain>
    </source>
</reference>
<dbReference type="KEGG" id="paby:Ga0080574_TMP2553"/>
<name>A0A1P8UU17_9RHOB</name>
<dbReference type="AlphaFoldDB" id="A0A1P8UU17"/>
<dbReference type="EMBL" id="CP015093">
    <property type="protein sequence ID" value="APZ52887.1"/>
    <property type="molecule type" value="Genomic_DNA"/>
</dbReference>
<evidence type="ECO:0000313" key="1">
    <source>
        <dbReference type="EMBL" id="APZ52887.1"/>
    </source>
</evidence>
<organism evidence="1 2">
    <name type="scientific">Salipiger abyssi</name>
    <dbReference type="NCBI Taxonomy" id="1250539"/>
    <lineage>
        <taxon>Bacteria</taxon>
        <taxon>Pseudomonadati</taxon>
        <taxon>Pseudomonadota</taxon>
        <taxon>Alphaproteobacteria</taxon>
        <taxon>Rhodobacterales</taxon>
        <taxon>Roseobacteraceae</taxon>
        <taxon>Salipiger</taxon>
    </lineage>
</organism>
<dbReference type="Proteomes" id="UP000187059">
    <property type="component" value="Chromosome"/>
</dbReference>
<keyword evidence="2" id="KW-1185">Reference proteome</keyword>
<accession>A0A1P8UU17</accession>
<gene>
    <name evidence="1" type="ORF">Ga0080574_TMP2553</name>
</gene>
<protein>
    <submittedName>
        <fullName evidence="1">Uncharacterized protein</fullName>
    </submittedName>
</protein>
<evidence type="ECO:0000313" key="2">
    <source>
        <dbReference type="Proteomes" id="UP000187059"/>
    </source>
</evidence>
<sequence length="49" mass="5291">MAIPVALVLTIWTITTYTLSLLWALPLYSAFGTGFVLLSALAISCCTNR</sequence>
<proteinExistence type="predicted"/>